<dbReference type="InterPro" id="IPR013057">
    <property type="entry name" value="AA_transpt_TM"/>
</dbReference>
<dbReference type="GO" id="GO:0006865">
    <property type="term" value="P:amino acid transport"/>
    <property type="evidence" value="ECO:0007669"/>
    <property type="project" value="UniProtKB-KW"/>
</dbReference>
<feature type="transmembrane region" description="Helical" evidence="8">
    <location>
        <begin position="108"/>
        <end position="127"/>
    </location>
</feature>
<feature type="transmembrane region" description="Helical" evidence="8">
    <location>
        <begin position="286"/>
        <end position="306"/>
    </location>
</feature>
<feature type="region of interest" description="Disordered" evidence="7">
    <location>
        <begin position="1"/>
        <end position="35"/>
    </location>
</feature>
<protein>
    <recommendedName>
        <fullName evidence="9">Amino acid transporter transmembrane domain-containing protein</fullName>
    </recommendedName>
</protein>
<evidence type="ECO:0000256" key="2">
    <source>
        <dbReference type="ARBA" id="ARBA00022448"/>
    </source>
</evidence>
<gene>
    <name evidence="10" type="ORF">TRIUR3_14121</name>
</gene>
<evidence type="ECO:0000256" key="8">
    <source>
        <dbReference type="SAM" id="Phobius"/>
    </source>
</evidence>
<keyword evidence="5 8" id="KW-1133">Transmembrane helix</keyword>
<evidence type="ECO:0000256" key="7">
    <source>
        <dbReference type="SAM" id="MobiDB-lite"/>
    </source>
</evidence>
<dbReference type="eggNOG" id="KOG1303">
    <property type="taxonomic scope" value="Eukaryota"/>
</dbReference>
<evidence type="ECO:0000256" key="4">
    <source>
        <dbReference type="ARBA" id="ARBA00022970"/>
    </source>
</evidence>
<dbReference type="EMBL" id="KD039093">
    <property type="protein sequence ID" value="EMS65841.1"/>
    <property type="molecule type" value="Genomic_DNA"/>
</dbReference>
<evidence type="ECO:0000256" key="6">
    <source>
        <dbReference type="ARBA" id="ARBA00023136"/>
    </source>
</evidence>
<reference evidence="10" key="1">
    <citation type="journal article" date="2013" name="Nature">
        <title>Draft genome of the wheat A-genome progenitor Triticum urartu.</title>
        <authorList>
            <person name="Ling H.Q."/>
            <person name="Zhao S."/>
            <person name="Liu D."/>
            <person name="Wang J."/>
            <person name="Sun H."/>
            <person name="Zhang C."/>
            <person name="Fan H."/>
            <person name="Li D."/>
            <person name="Dong L."/>
            <person name="Tao Y."/>
            <person name="Gao C."/>
            <person name="Wu H."/>
            <person name="Li Y."/>
            <person name="Cui Y."/>
            <person name="Guo X."/>
            <person name="Zheng S."/>
            <person name="Wang B."/>
            <person name="Yu K."/>
            <person name="Liang Q."/>
            <person name="Yang W."/>
            <person name="Lou X."/>
            <person name="Chen J."/>
            <person name="Feng M."/>
            <person name="Jian J."/>
            <person name="Zhang X."/>
            <person name="Luo G."/>
            <person name="Jiang Y."/>
            <person name="Liu J."/>
            <person name="Wang Z."/>
            <person name="Sha Y."/>
            <person name="Zhang B."/>
            <person name="Wu H."/>
            <person name="Tang D."/>
            <person name="Shen Q."/>
            <person name="Xue P."/>
            <person name="Zou S."/>
            <person name="Wang X."/>
            <person name="Liu X."/>
            <person name="Wang F."/>
            <person name="Yang Y."/>
            <person name="An X."/>
            <person name="Dong Z."/>
            <person name="Zhang K."/>
            <person name="Zhang X."/>
            <person name="Luo M.C."/>
            <person name="Dvorak J."/>
            <person name="Tong Y."/>
            <person name="Wang J."/>
            <person name="Yang H."/>
            <person name="Li Z."/>
            <person name="Wang D."/>
            <person name="Zhang A."/>
            <person name="Wang J."/>
        </authorList>
    </citation>
    <scope>NUCLEOTIDE SEQUENCE</scope>
</reference>
<evidence type="ECO:0000256" key="1">
    <source>
        <dbReference type="ARBA" id="ARBA00004370"/>
    </source>
</evidence>
<evidence type="ECO:0000256" key="3">
    <source>
        <dbReference type="ARBA" id="ARBA00022692"/>
    </source>
</evidence>
<evidence type="ECO:0000259" key="9">
    <source>
        <dbReference type="Pfam" id="PF01490"/>
    </source>
</evidence>
<feature type="compositionally biased region" description="Basic and acidic residues" evidence="7">
    <location>
        <begin position="7"/>
        <end position="17"/>
    </location>
</feature>
<feature type="transmembrane region" description="Helical" evidence="8">
    <location>
        <begin position="67"/>
        <end position="87"/>
    </location>
</feature>
<dbReference type="AlphaFoldDB" id="M8A1J2"/>
<feature type="transmembrane region" description="Helical" evidence="8">
    <location>
        <begin position="40"/>
        <end position="61"/>
    </location>
</feature>
<keyword evidence="3 8" id="KW-0812">Transmembrane</keyword>
<proteinExistence type="predicted"/>
<accession>M8A1J2</accession>
<dbReference type="PANTHER" id="PTHR48017">
    <property type="entry name" value="OS05G0424000 PROTEIN-RELATED"/>
    <property type="match status" value="1"/>
</dbReference>
<organism evidence="10">
    <name type="scientific">Triticum urartu</name>
    <name type="common">Red wild einkorn</name>
    <name type="synonym">Crithodium urartu</name>
    <dbReference type="NCBI Taxonomy" id="4572"/>
    <lineage>
        <taxon>Eukaryota</taxon>
        <taxon>Viridiplantae</taxon>
        <taxon>Streptophyta</taxon>
        <taxon>Embryophyta</taxon>
        <taxon>Tracheophyta</taxon>
        <taxon>Spermatophyta</taxon>
        <taxon>Magnoliopsida</taxon>
        <taxon>Liliopsida</taxon>
        <taxon>Poales</taxon>
        <taxon>Poaceae</taxon>
        <taxon>BOP clade</taxon>
        <taxon>Pooideae</taxon>
        <taxon>Triticodae</taxon>
        <taxon>Triticeae</taxon>
        <taxon>Triticinae</taxon>
        <taxon>Triticum</taxon>
    </lineage>
</organism>
<comment type="subcellular location">
    <subcellularLocation>
        <location evidence="1">Membrane</location>
    </subcellularLocation>
</comment>
<name>M8A1J2_TRIUA</name>
<dbReference type="STRING" id="4572.M8A1J2"/>
<evidence type="ECO:0000313" key="10">
    <source>
        <dbReference type="EMBL" id="EMS65841.1"/>
    </source>
</evidence>
<evidence type="ECO:0000256" key="5">
    <source>
        <dbReference type="ARBA" id="ARBA00022989"/>
    </source>
</evidence>
<feature type="domain" description="Amino acid transporter transmembrane" evidence="9">
    <location>
        <begin position="36"/>
        <end position="319"/>
    </location>
</feature>
<keyword evidence="2" id="KW-0813">Transport</keyword>
<dbReference type="Pfam" id="PF01490">
    <property type="entry name" value="Aa_trans"/>
    <property type="match status" value="1"/>
</dbReference>
<sequence length="337" mass="35528">MGGGGGRRGDRQAEPLLRKLSGSSSDNSSEEHPVKRTGTVWTAMAHVITAVIGSGVLSLAWSVAQLGWVGGPAAMVLFAGVTVRGAAVRNRSYVDAIRLYLGKKSQMLSGFFLGFSLFGNSVVYTLTAAASMRAIERANCYHREGQGAPCCAAGAGGSSEAYYMLLFGVAQVALSQIPDFHSMAWLSVFAAVMSFFYSFIGFGLGAAKVIGAETIAQRSRHTRNGVIKGGIGGVSLVSPTQKVWRVAQALGDIAFAYPFSLVLLEIEDTLRSPPAESQTMKRAARASIAVTTFFYLGCGCFGYAAFGDGTPGNLLTGFGDPYSLSRYNSKGNTPEVF</sequence>
<feature type="transmembrane region" description="Helical" evidence="8">
    <location>
        <begin position="184"/>
        <end position="210"/>
    </location>
</feature>
<keyword evidence="6 8" id="KW-0472">Membrane</keyword>
<dbReference type="GO" id="GO:0016020">
    <property type="term" value="C:membrane"/>
    <property type="evidence" value="ECO:0007669"/>
    <property type="project" value="UniProtKB-SubCell"/>
</dbReference>
<keyword evidence="4" id="KW-0029">Amino-acid transport</keyword>